<dbReference type="Pfam" id="PF22673">
    <property type="entry name" value="MCP-like_PDC_1"/>
    <property type="match status" value="1"/>
</dbReference>
<dbReference type="RefSeq" id="WP_165790431.1">
    <property type="nucleotide sequence ID" value="NZ_MUXE01000051.1"/>
</dbReference>
<evidence type="ECO:0000256" key="1">
    <source>
        <dbReference type="SAM" id="Phobius"/>
    </source>
</evidence>
<accession>A0A363CW14</accession>
<feature type="non-terminal residue" evidence="2">
    <location>
        <position position="200"/>
    </location>
</feature>
<evidence type="ECO:0000313" key="2">
    <source>
        <dbReference type="EMBL" id="PUE63306.1"/>
    </source>
</evidence>
<keyword evidence="1" id="KW-0812">Transmembrane</keyword>
<evidence type="ECO:0008006" key="4">
    <source>
        <dbReference type="Google" id="ProtNLM"/>
    </source>
</evidence>
<feature type="non-terminal residue" evidence="2">
    <location>
        <position position="1"/>
    </location>
</feature>
<evidence type="ECO:0000313" key="3">
    <source>
        <dbReference type="Proteomes" id="UP000251135"/>
    </source>
</evidence>
<sequence>LTFSNKLLYGVLTVLILTSIITTYLIYNKAFEATKTTSEKYMIELAHKNALEIKGDIEKSVVLIKTFSSTLETALKEDFIYSKPELVSLMSSVLEKNPYIVGVWLYLEPNTFYENNPSMAGRYSHDENGRFSPYVLKNNGSLDLMWQYPVLKANSWILEPMRTGKEFISEPYKFVVDGENVLNTTVSIPLFNNNEIVGVV</sequence>
<dbReference type="Gene3D" id="3.30.450.20">
    <property type="entry name" value="PAS domain"/>
    <property type="match status" value="1"/>
</dbReference>
<dbReference type="AlphaFoldDB" id="A0A363CW14"/>
<dbReference type="Proteomes" id="UP000251135">
    <property type="component" value="Unassembled WGS sequence"/>
</dbReference>
<comment type="caution">
    <text evidence="2">The sequence shown here is derived from an EMBL/GenBank/DDBJ whole genome shotgun (WGS) entry which is preliminary data.</text>
</comment>
<name>A0A363CW14_9BACT</name>
<dbReference type="CDD" id="cd12913">
    <property type="entry name" value="PDC1_MCP_like"/>
    <property type="match status" value="1"/>
</dbReference>
<organism evidence="2 3">
    <name type="scientific">Arcobacter caeni</name>
    <dbReference type="NCBI Taxonomy" id="1912877"/>
    <lineage>
        <taxon>Bacteria</taxon>
        <taxon>Pseudomonadati</taxon>
        <taxon>Campylobacterota</taxon>
        <taxon>Epsilonproteobacteria</taxon>
        <taxon>Campylobacterales</taxon>
        <taxon>Arcobacteraceae</taxon>
        <taxon>Arcobacter</taxon>
    </lineage>
</organism>
<keyword evidence="1" id="KW-0472">Membrane</keyword>
<keyword evidence="1" id="KW-1133">Transmembrane helix</keyword>
<feature type="transmembrane region" description="Helical" evidence="1">
    <location>
        <begin position="7"/>
        <end position="27"/>
    </location>
</feature>
<reference evidence="2 3" key="1">
    <citation type="submission" date="2017-02" db="EMBL/GenBank/DDBJ databases">
        <title>Arcobacter caeni sp. nov, a new Arcobacter species isolated from reclaimed water.</title>
        <authorList>
            <person name="Figueras M.J."/>
            <person name="Perez-Cataluna A."/>
            <person name="Salas-Masso N."/>
        </authorList>
    </citation>
    <scope>NUCLEOTIDE SEQUENCE [LARGE SCALE GENOMIC DNA]</scope>
    <source>
        <strain evidence="2 3">RW17-10</strain>
    </source>
</reference>
<keyword evidence="3" id="KW-1185">Reference proteome</keyword>
<gene>
    <name evidence="2" type="ORF">B0174_12025</name>
</gene>
<dbReference type="EMBL" id="MUXE01000051">
    <property type="protein sequence ID" value="PUE63306.1"/>
    <property type="molecule type" value="Genomic_DNA"/>
</dbReference>
<protein>
    <recommendedName>
        <fullName evidence="4">Chemotaxis protein</fullName>
    </recommendedName>
</protein>
<proteinExistence type="predicted"/>